<evidence type="ECO:0000259" key="1">
    <source>
        <dbReference type="PROSITE" id="PS50191"/>
    </source>
</evidence>
<dbReference type="Gene3D" id="3.40.525.10">
    <property type="entry name" value="CRAL-TRIO lipid binding domain"/>
    <property type="match status" value="1"/>
</dbReference>
<organism evidence="2 3">
    <name type="scientific">Ceutorhynchus assimilis</name>
    <name type="common">cabbage seed weevil</name>
    <dbReference type="NCBI Taxonomy" id="467358"/>
    <lineage>
        <taxon>Eukaryota</taxon>
        <taxon>Metazoa</taxon>
        <taxon>Ecdysozoa</taxon>
        <taxon>Arthropoda</taxon>
        <taxon>Hexapoda</taxon>
        <taxon>Insecta</taxon>
        <taxon>Pterygota</taxon>
        <taxon>Neoptera</taxon>
        <taxon>Endopterygota</taxon>
        <taxon>Coleoptera</taxon>
        <taxon>Polyphaga</taxon>
        <taxon>Cucujiformia</taxon>
        <taxon>Curculionidae</taxon>
        <taxon>Ceutorhynchinae</taxon>
        <taxon>Ceutorhynchus</taxon>
    </lineage>
</organism>
<evidence type="ECO:0000313" key="2">
    <source>
        <dbReference type="EMBL" id="CAG9760069.1"/>
    </source>
</evidence>
<gene>
    <name evidence="2" type="ORF">CEUTPL_LOCUS805</name>
</gene>
<proteinExistence type="predicted"/>
<dbReference type="PANTHER" id="PTHR10174:SF222">
    <property type="entry name" value="GH10083P-RELATED"/>
    <property type="match status" value="1"/>
</dbReference>
<dbReference type="PROSITE" id="PS50191">
    <property type="entry name" value="CRAL_TRIO"/>
    <property type="match status" value="1"/>
</dbReference>
<dbReference type="EMBL" id="OU892277">
    <property type="protein sequence ID" value="CAG9760069.1"/>
    <property type="molecule type" value="Genomic_DNA"/>
</dbReference>
<dbReference type="GO" id="GO:0016020">
    <property type="term" value="C:membrane"/>
    <property type="evidence" value="ECO:0007669"/>
    <property type="project" value="TreeGrafter"/>
</dbReference>
<evidence type="ECO:0000313" key="3">
    <source>
        <dbReference type="Proteomes" id="UP001152799"/>
    </source>
</evidence>
<dbReference type="Proteomes" id="UP001152799">
    <property type="component" value="Chromosome 1"/>
</dbReference>
<accession>A0A9N9MED3</accession>
<dbReference type="SUPFAM" id="SSF52087">
    <property type="entry name" value="CRAL/TRIO domain"/>
    <property type="match status" value="1"/>
</dbReference>
<dbReference type="Pfam" id="PF00650">
    <property type="entry name" value="CRAL_TRIO"/>
    <property type="match status" value="1"/>
</dbReference>
<protein>
    <recommendedName>
        <fullName evidence="1">CRAL-TRIO domain-containing protein</fullName>
    </recommendedName>
</protein>
<dbReference type="OrthoDB" id="7422178at2759"/>
<dbReference type="PANTHER" id="PTHR10174">
    <property type="entry name" value="ALPHA-TOCOPHEROL TRANSFER PROTEIN-RELATED"/>
    <property type="match status" value="1"/>
</dbReference>
<feature type="domain" description="CRAL-TRIO" evidence="1">
    <location>
        <begin position="1"/>
        <end position="146"/>
    </location>
</feature>
<reference evidence="2" key="1">
    <citation type="submission" date="2022-01" db="EMBL/GenBank/DDBJ databases">
        <authorList>
            <person name="King R."/>
        </authorList>
    </citation>
    <scope>NUCLEOTIDE SEQUENCE</scope>
</reference>
<dbReference type="AlphaFoldDB" id="A0A9N9MED3"/>
<dbReference type="GO" id="GO:1902936">
    <property type="term" value="F:phosphatidylinositol bisphosphate binding"/>
    <property type="evidence" value="ECO:0007669"/>
    <property type="project" value="TreeGrafter"/>
</dbReference>
<name>A0A9N9MED3_9CUCU</name>
<dbReference type="InterPro" id="IPR036865">
    <property type="entry name" value="CRAL-TRIO_dom_sf"/>
</dbReference>
<sequence length="198" mass="23250">MEVLKLEINEEKLVNKVYEEFEKTKEDVHEYIKLIQEWCKLQAYSSEIPSINGTRFFIVSWKFSIKKAKEKLDMYYTKVYANRNAAIYLINMHSLTGNILNNICKPLLPKKISERMIALSNADDLQNLISKFILPKDIGGGEYSLAELQVMMTKKFEELKPRFDKIQFMTVDESKRLEKLINDDILGFYGSFRQLNLD</sequence>
<dbReference type="InterPro" id="IPR001251">
    <property type="entry name" value="CRAL-TRIO_dom"/>
</dbReference>
<keyword evidence="3" id="KW-1185">Reference proteome</keyword>